<dbReference type="Gene3D" id="3.40.50.2300">
    <property type="match status" value="1"/>
</dbReference>
<dbReference type="SUPFAM" id="SSF52172">
    <property type="entry name" value="CheY-like"/>
    <property type="match status" value="1"/>
</dbReference>
<dbReference type="PROSITE" id="PS50045">
    <property type="entry name" value="SIGMA54_INTERACT_4"/>
    <property type="match status" value="1"/>
</dbReference>
<dbReference type="InterPro" id="IPR025662">
    <property type="entry name" value="Sigma_54_int_dom_ATP-bd_1"/>
</dbReference>
<gene>
    <name evidence="8" type="primary">atoC_1</name>
    <name evidence="8" type="ORF">KBTEX_02089</name>
</gene>
<evidence type="ECO:0000259" key="6">
    <source>
        <dbReference type="PROSITE" id="PS50045"/>
    </source>
</evidence>
<evidence type="ECO:0000256" key="1">
    <source>
        <dbReference type="ARBA" id="ARBA00022741"/>
    </source>
</evidence>
<dbReference type="GO" id="GO:0006355">
    <property type="term" value="P:regulation of DNA-templated transcription"/>
    <property type="evidence" value="ECO:0007669"/>
    <property type="project" value="InterPro"/>
</dbReference>
<evidence type="ECO:0000256" key="3">
    <source>
        <dbReference type="ARBA" id="ARBA00023015"/>
    </source>
</evidence>
<keyword evidence="5" id="KW-0804">Transcription</keyword>
<dbReference type="GO" id="GO:0000160">
    <property type="term" value="P:phosphorelay signal transduction system"/>
    <property type="evidence" value="ECO:0007669"/>
    <property type="project" value="InterPro"/>
</dbReference>
<evidence type="ECO:0000313" key="8">
    <source>
        <dbReference type="EMBL" id="QEA05765.1"/>
    </source>
</evidence>
<reference evidence="8" key="1">
    <citation type="submission" date="2019-06" db="EMBL/GenBank/DDBJ databases">
        <authorList>
            <person name="Murdoch R.W."/>
            <person name="Fathepure B."/>
        </authorList>
    </citation>
    <scope>NUCLEOTIDE SEQUENCE</scope>
</reference>
<dbReference type="InterPro" id="IPR025943">
    <property type="entry name" value="Sigma_54_int_dom_ATP-bd_2"/>
</dbReference>
<keyword evidence="2" id="KW-0067">ATP-binding</keyword>
<dbReference type="CDD" id="cd00009">
    <property type="entry name" value="AAA"/>
    <property type="match status" value="1"/>
</dbReference>
<dbReference type="Pfam" id="PF00158">
    <property type="entry name" value="Sigma54_activat"/>
    <property type="match status" value="1"/>
</dbReference>
<name>A0A5B8RFZ7_9ZZZZ</name>
<dbReference type="InterPro" id="IPR027417">
    <property type="entry name" value="P-loop_NTPase"/>
</dbReference>
<dbReference type="InterPro" id="IPR058031">
    <property type="entry name" value="AAA_lid_NorR"/>
</dbReference>
<feature type="domain" description="Sigma-54 factor interaction" evidence="6">
    <location>
        <begin position="138"/>
        <end position="367"/>
    </location>
</feature>
<dbReference type="Pfam" id="PF25601">
    <property type="entry name" value="AAA_lid_14"/>
    <property type="match status" value="1"/>
</dbReference>
<dbReference type="PROSITE" id="PS50110">
    <property type="entry name" value="RESPONSE_REGULATORY"/>
    <property type="match status" value="1"/>
</dbReference>
<dbReference type="CDD" id="cd00156">
    <property type="entry name" value="REC"/>
    <property type="match status" value="1"/>
</dbReference>
<dbReference type="Gene3D" id="3.40.50.300">
    <property type="entry name" value="P-loop containing nucleotide triphosphate hydrolases"/>
    <property type="match status" value="1"/>
</dbReference>
<keyword evidence="3" id="KW-0805">Transcription regulation</keyword>
<sequence>MPRVLVIEDEKVIRSAIRRLLTRHGMSVTEAGSLEEAEDSTALADHDIILADLRLPGAEGIEAVRRAAEVPVIIMTSYASVRSAVEAMREGAVDYIAKPFDNDDLLLTVERALKETRLERQNEALRADVAAEYPVSGIVGDSEAMQAVFRRIGKVAPTDTTVLILGESGTGKELVARALHERSTRKEAALVAVNCAAIPESLIEAELFGHEKGAFTGAEGRRRGLVESADGGTLFLDEIGELPLAAQARLLRVLQEGEIRRVGSDRSSRVDIRLVAATHRDLEAMVADGTFREDLYFRIQVMEIRLPPLRERSEDIPALARFLLEKACRRLNRPPMRLSDDALGAIRNYQWPGNVRELENAIERAVMLAESTALTADLLGLPVGGGGDAGAFPDMSLEGYFREFVLHHQDHLTETEIARRLGISRKALWERRQRLGIPRPAASGARTG</sequence>
<evidence type="ECO:0000256" key="5">
    <source>
        <dbReference type="ARBA" id="ARBA00023163"/>
    </source>
</evidence>
<dbReference type="GO" id="GO:0005524">
    <property type="term" value="F:ATP binding"/>
    <property type="evidence" value="ECO:0007669"/>
    <property type="project" value="UniProtKB-KW"/>
</dbReference>
<evidence type="ECO:0000256" key="2">
    <source>
        <dbReference type="ARBA" id="ARBA00022840"/>
    </source>
</evidence>
<dbReference type="SMART" id="SM00448">
    <property type="entry name" value="REC"/>
    <property type="match status" value="1"/>
</dbReference>
<dbReference type="PANTHER" id="PTHR32071">
    <property type="entry name" value="TRANSCRIPTIONAL REGULATORY PROTEIN"/>
    <property type="match status" value="1"/>
</dbReference>
<protein>
    <submittedName>
        <fullName evidence="8">Regulatory protein AtoC</fullName>
    </submittedName>
</protein>
<accession>A0A5B8RFZ7</accession>
<dbReference type="SMART" id="SM00382">
    <property type="entry name" value="AAA"/>
    <property type="match status" value="1"/>
</dbReference>
<dbReference type="SUPFAM" id="SSF52540">
    <property type="entry name" value="P-loop containing nucleoside triphosphate hydrolases"/>
    <property type="match status" value="1"/>
</dbReference>
<keyword evidence="1" id="KW-0547">Nucleotide-binding</keyword>
<evidence type="ECO:0000256" key="4">
    <source>
        <dbReference type="ARBA" id="ARBA00023125"/>
    </source>
</evidence>
<dbReference type="PANTHER" id="PTHR32071:SF117">
    <property type="entry name" value="PTS-DEPENDENT DIHYDROXYACETONE KINASE OPERON REGULATORY PROTEIN-RELATED"/>
    <property type="match status" value="1"/>
</dbReference>
<dbReference type="InterPro" id="IPR011006">
    <property type="entry name" value="CheY-like_superfamily"/>
</dbReference>
<dbReference type="AlphaFoldDB" id="A0A5B8RFZ7"/>
<dbReference type="InterPro" id="IPR025944">
    <property type="entry name" value="Sigma_54_int_dom_CS"/>
</dbReference>
<dbReference type="InterPro" id="IPR003593">
    <property type="entry name" value="AAA+_ATPase"/>
</dbReference>
<dbReference type="GO" id="GO:0003677">
    <property type="term" value="F:DNA binding"/>
    <property type="evidence" value="ECO:0007669"/>
    <property type="project" value="UniProtKB-KW"/>
</dbReference>
<evidence type="ECO:0000259" key="7">
    <source>
        <dbReference type="PROSITE" id="PS50110"/>
    </source>
</evidence>
<dbReference type="InterPro" id="IPR001789">
    <property type="entry name" value="Sig_transdc_resp-reg_receiver"/>
</dbReference>
<dbReference type="FunFam" id="3.40.50.300:FF:000006">
    <property type="entry name" value="DNA-binding transcriptional regulator NtrC"/>
    <property type="match status" value="1"/>
</dbReference>
<proteinExistence type="predicted"/>
<feature type="domain" description="Response regulatory" evidence="7">
    <location>
        <begin position="3"/>
        <end position="113"/>
    </location>
</feature>
<dbReference type="EMBL" id="MN079110">
    <property type="protein sequence ID" value="QEA05765.1"/>
    <property type="molecule type" value="Genomic_DNA"/>
</dbReference>
<dbReference type="Pfam" id="PF00072">
    <property type="entry name" value="Response_reg"/>
    <property type="match status" value="1"/>
</dbReference>
<organism evidence="8">
    <name type="scientific">uncultured organism</name>
    <dbReference type="NCBI Taxonomy" id="155900"/>
    <lineage>
        <taxon>unclassified sequences</taxon>
        <taxon>environmental samples</taxon>
    </lineage>
</organism>
<dbReference type="InterPro" id="IPR002078">
    <property type="entry name" value="Sigma_54_int"/>
</dbReference>
<keyword evidence="4" id="KW-0238">DNA-binding</keyword>
<dbReference type="Gene3D" id="1.10.8.60">
    <property type="match status" value="1"/>
</dbReference>
<dbReference type="PROSITE" id="PS00688">
    <property type="entry name" value="SIGMA54_INTERACT_3"/>
    <property type="match status" value="1"/>
</dbReference>
<dbReference type="PROSITE" id="PS00675">
    <property type="entry name" value="SIGMA54_INTERACT_1"/>
    <property type="match status" value="1"/>
</dbReference>
<dbReference type="PROSITE" id="PS00676">
    <property type="entry name" value="SIGMA54_INTERACT_2"/>
    <property type="match status" value="1"/>
</dbReference>